<dbReference type="AlphaFoldDB" id="A0A2G9YXZ0"/>
<dbReference type="EMBL" id="PCRQ01000070">
    <property type="protein sequence ID" value="PIP24110.1"/>
    <property type="molecule type" value="Genomic_DNA"/>
</dbReference>
<gene>
    <name evidence="1" type="ORF">COX35_02550</name>
</gene>
<evidence type="ECO:0000313" key="1">
    <source>
        <dbReference type="EMBL" id="PIP24110.1"/>
    </source>
</evidence>
<accession>A0A2G9YXZ0</accession>
<organism evidence="1 2">
    <name type="scientific">Candidatus Nealsonbacteria bacterium CG23_combo_of_CG06-09_8_20_14_all_37_18</name>
    <dbReference type="NCBI Taxonomy" id="1974720"/>
    <lineage>
        <taxon>Bacteria</taxon>
        <taxon>Candidatus Nealsoniibacteriota</taxon>
    </lineage>
</organism>
<protein>
    <submittedName>
        <fullName evidence="1">Uncharacterized protein</fullName>
    </submittedName>
</protein>
<reference evidence="1 2" key="1">
    <citation type="submission" date="2017-09" db="EMBL/GenBank/DDBJ databases">
        <title>Depth-based differentiation of microbial function through sediment-hosted aquifers and enrichment of novel symbionts in the deep terrestrial subsurface.</title>
        <authorList>
            <person name="Probst A.J."/>
            <person name="Ladd B."/>
            <person name="Jarett J.K."/>
            <person name="Geller-Mcgrath D.E."/>
            <person name="Sieber C.M."/>
            <person name="Emerson J.B."/>
            <person name="Anantharaman K."/>
            <person name="Thomas B.C."/>
            <person name="Malmstrom R."/>
            <person name="Stieglmeier M."/>
            <person name="Klingl A."/>
            <person name="Woyke T."/>
            <person name="Ryan C.M."/>
            <person name="Banfield J.F."/>
        </authorList>
    </citation>
    <scope>NUCLEOTIDE SEQUENCE [LARGE SCALE GENOMIC DNA]</scope>
    <source>
        <strain evidence="1">CG23_combo_of_CG06-09_8_20_14_all_37_18</strain>
    </source>
</reference>
<sequence>MKVAKNKERRRMKILALQLRKKNSVQDQKEKPLTKAEELQMKFVMSPRYHMALRAGHHNN</sequence>
<dbReference type="Proteomes" id="UP000229952">
    <property type="component" value="Unassembled WGS sequence"/>
</dbReference>
<evidence type="ECO:0000313" key="2">
    <source>
        <dbReference type="Proteomes" id="UP000229952"/>
    </source>
</evidence>
<name>A0A2G9YXZ0_9BACT</name>
<comment type="caution">
    <text evidence="1">The sequence shown here is derived from an EMBL/GenBank/DDBJ whole genome shotgun (WGS) entry which is preliminary data.</text>
</comment>
<proteinExistence type="predicted"/>